<keyword evidence="4" id="KW-1185">Reference proteome</keyword>
<dbReference type="Proteomes" id="UP000290365">
    <property type="component" value="Chromosome"/>
</dbReference>
<reference evidence="3 4" key="1">
    <citation type="submission" date="2019-01" db="EMBL/GenBank/DDBJ databases">
        <title>Ktedonosporobacter rubrisoli SCAWS-G2.</title>
        <authorList>
            <person name="Huang Y."/>
            <person name="Yan B."/>
        </authorList>
    </citation>
    <scope>NUCLEOTIDE SEQUENCE [LARGE SCALE GENOMIC DNA]</scope>
    <source>
        <strain evidence="3 4">SCAWS-G2</strain>
    </source>
</reference>
<evidence type="ECO:0000259" key="2">
    <source>
        <dbReference type="Pfam" id="PF03807"/>
    </source>
</evidence>
<proteinExistence type="predicted"/>
<dbReference type="InterPro" id="IPR036291">
    <property type="entry name" value="NAD(P)-bd_dom_sf"/>
</dbReference>
<dbReference type="OrthoDB" id="9786864at2"/>
<dbReference type="InterPro" id="IPR051267">
    <property type="entry name" value="STEAP_metalloreductase"/>
</dbReference>
<dbReference type="RefSeq" id="WP_129894359.1">
    <property type="nucleotide sequence ID" value="NZ_CP035758.1"/>
</dbReference>
<keyword evidence="1" id="KW-0560">Oxidoreductase</keyword>
<dbReference type="KEGG" id="kbs:EPA93_47965"/>
<name>A0A4P6K5N9_KTERU</name>
<organism evidence="3 4">
    <name type="scientific">Ktedonosporobacter rubrisoli</name>
    <dbReference type="NCBI Taxonomy" id="2509675"/>
    <lineage>
        <taxon>Bacteria</taxon>
        <taxon>Bacillati</taxon>
        <taxon>Chloroflexota</taxon>
        <taxon>Ktedonobacteria</taxon>
        <taxon>Ktedonobacterales</taxon>
        <taxon>Ktedonosporobacteraceae</taxon>
        <taxon>Ktedonosporobacter</taxon>
    </lineage>
</organism>
<evidence type="ECO:0000256" key="1">
    <source>
        <dbReference type="ARBA" id="ARBA00023002"/>
    </source>
</evidence>
<dbReference type="InterPro" id="IPR028939">
    <property type="entry name" value="P5C_Rdtase_cat_N"/>
</dbReference>
<accession>A0A4P6K5N9</accession>
<evidence type="ECO:0000313" key="4">
    <source>
        <dbReference type="Proteomes" id="UP000290365"/>
    </source>
</evidence>
<dbReference type="GO" id="GO:0016491">
    <property type="term" value="F:oxidoreductase activity"/>
    <property type="evidence" value="ECO:0007669"/>
    <property type="project" value="UniProtKB-KW"/>
</dbReference>
<dbReference type="SUPFAM" id="SSF51735">
    <property type="entry name" value="NAD(P)-binding Rossmann-fold domains"/>
    <property type="match status" value="1"/>
</dbReference>
<dbReference type="EMBL" id="CP035758">
    <property type="protein sequence ID" value="QBD83293.1"/>
    <property type="molecule type" value="Genomic_DNA"/>
</dbReference>
<dbReference type="PANTHER" id="PTHR14239">
    <property type="entry name" value="DUDULIN-RELATED"/>
    <property type="match status" value="1"/>
</dbReference>
<protein>
    <recommendedName>
        <fullName evidence="2">Pyrroline-5-carboxylate reductase catalytic N-terminal domain-containing protein</fullName>
    </recommendedName>
</protein>
<feature type="domain" description="Pyrroline-5-carboxylate reductase catalytic N-terminal" evidence="2">
    <location>
        <begin position="6"/>
        <end position="97"/>
    </location>
</feature>
<dbReference type="AlphaFoldDB" id="A0A4P6K5N9"/>
<dbReference type="Pfam" id="PF03807">
    <property type="entry name" value="F420_oxidored"/>
    <property type="match status" value="1"/>
</dbReference>
<evidence type="ECO:0000313" key="3">
    <source>
        <dbReference type="EMBL" id="QBD83293.1"/>
    </source>
</evidence>
<dbReference type="Gene3D" id="3.40.50.720">
    <property type="entry name" value="NAD(P)-binding Rossmann-like Domain"/>
    <property type="match status" value="1"/>
</dbReference>
<dbReference type="PANTHER" id="PTHR14239:SF10">
    <property type="entry name" value="REDUCTASE"/>
    <property type="match status" value="1"/>
</dbReference>
<gene>
    <name evidence="3" type="ORF">EPA93_47965</name>
</gene>
<sequence>MEPLHIAILGAGTVGNVLGNKWIYVGHKIAFGVKDPESERVQSLRKDLGEHVFIGSPAQALARADIVLLAVPGSVVRELIAEHAQHLDHKIIIDATNQLVKGQTEATKQWQATGALNSLSTLQAYVPHAQVYRAFNSYSWETFADPTYQGVQADLFYCGPEGEKQAIVEQLISEIGLNPVKLGDLDQIEVVDNILRLWATIALFQDKGRGNIALKVLTR</sequence>